<dbReference type="OrthoDB" id="3514520at2"/>
<dbReference type="Gene3D" id="3.40.50.10910">
    <property type="entry name" value="Amidohydrolase"/>
    <property type="match status" value="1"/>
</dbReference>
<dbReference type="InterPro" id="IPR032466">
    <property type="entry name" value="Metal_Hydrolase"/>
</dbReference>
<dbReference type="InterPro" id="IPR051781">
    <property type="entry name" value="Metallo-dep_Hydrolase"/>
</dbReference>
<comment type="caution">
    <text evidence="2">The sequence shown here is derived from an EMBL/GenBank/DDBJ whole genome shotgun (WGS) entry which is preliminary data.</text>
</comment>
<dbReference type="EMBL" id="QUNO01000012">
    <property type="protein sequence ID" value="REH41170.1"/>
    <property type="molecule type" value="Genomic_DNA"/>
</dbReference>
<accession>A0A3E0HC64</accession>
<keyword evidence="2" id="KW-0378">Hydrolase</keyword>
<dbReference type="Proteomes" id="UP000256269">
    <property type="component" value="Unassembled WGS sequence"/>
</dbReference>
<dbReference type="RefSeq" id="WP_116178343.1">
    <property type="nucleotide sequence ID" value="NZ_CP144375.1"/>
</dbReference>
<evidence type="ECO:0000313" key="3">
    <source>
        <dbReference type="Proteomes" id="UP000256269"/>
    </source>
</evidence>
<keyword evidence="3" id="KW-1185">Reference proteome</keyword>
<dbReference type="InterPro" id="IPR011059">
    <property type="entry name" value="Metal-dep_hydrolase_composite"/>
</dbReference>
<feature type="domain" description="Amidohydrolase-related" evidence="1">
    <location>
        <begin position="50"/>
        <end position="378"/>
    </location>
</feature>
<dbReference type="AlphaFoldDB" id="A0A3E0HC64"/>
<dbReference type="Gene3D" id="3.30.110.90">
    <property type="entry name" value="Amidohydrolase"/>
    <property type="match status" value="1"/>
</dbReference>
<dbReference type="SUPFAM" id="SSF51338">
    <property type="entry name" value="Composite domain of metallo-dependent hydrolases"/>
    <property type="match status" value="1"/>
</dbReference>
<dbReference type="Pfam" id="PF01979">
    <property type="entry name" value="Amidohydro_1"/>
    <property type="match status" value="1"/>
</dbReference>
<sequence>MDTLFTNVTVFDGYRAVPDCTVLVRDGRIVTLSADPDQPDVERADGLGRTLLPGLIDSHVHLWAPLATTEAAVFGVTTALDMFSPPEVAAQWGRGLSEVGPVADVRTASYPATVPGGHCTEFGVDVPTLSDPVDAEAFVAARIAEGAAYIKIIYDTTHGDELSIDEATLVALIEAAHAQHRMAMVHVTIAADAAVAIAAGADLLMHAPVDAWQDPSRLVGAVVVPTLTTLYNGFFPHKTGDVLDDRHLRPLLSQDSRDNLGQTWQIPDRWTYDTVEENVRAARRAGATVLAGTDVGMPATAPGASLHQELALLVHAGMSPREALAAATSAPAAVFGLRDRGRIAPGLRADLVLVDGDPLTDIRHTRRIDGVWIAGRRVDRDAWGAHLDARVTTTGGRPAPAGSEHGLVSDFADGTAETRWGTGLHAIAGANSKVELSVEADATAPSGHALRIDTEVGDQGGFTPAFAGVQFRTTADDADGANLTGKHSVTVTARSDEPTLVVVTVDAGFPPGKPPSCPSSWAPSTARTCCR</sequence>
<dbReference type="Gene3D" id="2.30.40.10">
    <property type="entry name" value="Urease, subunit C, domain 1"/>
    <property type="match status" value="1"/>
</dbReference>
<name>A0A3E0HC64_9PSEU</name>
<dbReference type="InterPro" id="IPR006680">
    <property type="entry name" value="Amidohydro-rel"/>
</dbReference>
<dbReference type="Gene3D" id="1.20.58.520">
    <property type="entry name" value="Amidohydrolase"/>
    <property type="match status" value="1"/>
</dbReference>
<reference evidence="2 3" key="1">
    <citation type="submission" date="2018-08" db="EMBL/GenBank/DDBJ databases">
        <title>Genomic Encyclopedia of Archaeal and Bacterial Type Strains, Phase II (KMG-II): from individual species to whole genera.</title>
        <authorList>
            <person name="Goeker M."/>
        </authorList>
    </citation>
    <scope>NUCLEOTIDE SEQUENCE [LARGE SCALE GENOMIC DNA]</scope>
    <source>
        <strain evidence="2 3">DSM 45791</strain>
    </source>
</reference>
<dbReference type="SUPFAM" id="SSF51556">
    <property type="entry name" value="Metallo-dependent hydrolases"/>
    <property type="match status" value="1"/>
</dbReference>
<dbReference type="GO" id="GO:0016810">
    <property type="term" value="F:hydrolase activity, acting on carbon-nitrogen (but not peptide) bonds"/>
    <property type="evidence" value="ECO:0007669"/>
    <property type="project" value="InterPro"/>
</dbReference>
<evidence type="ECO:0000313" key="2">
    <source>
        <dbReference type="EMBL" id="REH41170.1"/>
    </source>
</evidence>
<evidence type="ECO:0000259" key="1">
    <source>
        <dbReference type="Pfam" id="PF01979"/>
    </source>
</evidence>
<protein>
    <submittedName>
        <fullName evidence="2">Imidazolonepropionase-like amidohydrolase</fullName>
    </submittedName>
</protein>
<organism evidence="2 3">
    <name type="scientific">Kutzneria buriramensis</name>
    <dbReference type="NCBI Taxonomy" id="1045776"/>
    <lineage>
        <taxon>Bacteria</taxon>
        <taxon>Bacillati</taxon>
        <taxon>Actinomycetota</taxon>
        <taxon>Actinomycetes</taxon>
        <taxon>Pseudonocardiales</taxon>
        <taxon>Pseudonocardiaceae</taxon>
        <taxon>Kutzneria</taxon>
    </lineage>
</organism>
<dbReference type="PANTHER" id="PTHR43135">
    <property type="entry name" value="ALPHA-D-RIBOSE 1-METHYLPHOSPHONATE 5-TRIPHOSPHATE DIPHOSPHATASE"/>
    <property type="match status" value="1"/>
</dbReference>
<proteinExistence type="predicted"/>
<gene>
    <name evidence="2" type="ORF">BCF44_112252</name>
</gene>
<dbReference type="PANTHER" id="PTHR43135:SF3">
    <property type="entry name" value="ALPHA-D-RIBOSE 1-METHYLPHOSPHONATE 5-TRIPHOSPHATE DIPHOSPHATASE"/>
    <property type="match status" value="1"/>
</dbReference>